<feature type="transmembrane region" description="Helical" evidence="1">
    <location>
        <begin position="236"/>
        <end position="254"/>
    </location>
</feature>
<feature type="transmembrane region" description="Helical" evidence="1">
    <location>
        <begin position="260"/>
        <end position="278"/>
    </location>
</feature>
<feature type="transmembrane region" description="Helical" evidence="1">
    <location>
        <begin position="148"/>
        <end position="181"/>
    </location>
</feature>
<name>A0A239Z4S4_9CORY</name>
<evidence type="ECO:0000313" key="2">
    <source>
        <dbReference type="EMBL" id="SNV66319.1"/>
    </source>
</evidence>
<sequence length="310" mass="32834">MTNASRLPPRIIGVDAARAVALGAMMWAHLTDSTSPWLYGFPSALFAFLAGVSMQLSMRATGGAALARERHQAMVRGAALLALHVVLTPLSGSITVVLGTFGACYLALACAPRWGTRTLVWVCGALMVVSALQLPLSVTAPPYPLFEWAALMVAGLIAARFLPRLPLVAPVGAACAVFGVWMRPLLDAHQYPFLNPNGHTGGLIALISEIGCSLAVLGLCLLLFSRWCPYPIQAMGRTPLSVYCLHVVTAALLPAGPLSAALSIVAAAALASVWLLFFPRGPLEQLLRDFTHAAARQDLPQRHSAKELQS</sequence>
<dbReference type="AlphaFoldDB" id="A0A239Z4S4"/>
<feature type="transmembrane region" description="Helical" evidence="1">
    <location>
        <begin position="36"/>
        <end position="57"/>
    </location>
</feature>
<dbReference type="EMBL" id="LT906467">
    <property type="protein sequence ID" value="SNV66319.1"/>
    <property type="molecule type" value="Genomic_DNA"/>
</dbReference>
<dbReference type="RefSeq" id="WP_051904800.1">
    <property type="nucleotide sequence ID" value="NZ_CP009211.1"/>
</dbReference>
<organism evidence="2 3">
    <name type="scientific">Corynebacterium imitans</name>
    <dbReference type="NCBI Taxonomy" id="156978"/>
    <lineage>
        <taxon>Bacteria</taxon>
        <taxon>Bacillati</taxon>
        <taxon>Actinomycetota</taxon>
        <taxon>Actinomycetes</taxon>
        <taxon>Mycobacteriales</taxon>
        <taxon>Corynebacteriaceae</taxon>
        <taxon>Corynebacterium</taxon>
    </lineage>
</organism>
<protein>
    <submittedName>
        <fullName evidence="2">Membrane protein</fullName>
    </submittedName>
</protein>
<dbReference type="Proteomes" id="UP000215374">
    <property type="component" value="Chromosome 1"/>
</dbReference>
<gene>
    <name evidence="2" type="ORF">SAMEA4535761_01005</name>
</gene>
<keyword evidence="1" id="KW-0812">Transmembrane</keyword>
<feature type="transmembrane region" description="Helical" evidence="1">
    <location>
        <begin position="114"/>
        <end position="136"/>
    </location>
</feature>
<proteinExistence type="predicted"/>
<accession>A0A239Z4S4</accession>
<feature type="transmembrane region" description="Helical" evidence="1">
    <location>
        <begin position="78"/>
        <end position="108"/>
    </location>
</feature>
<evidence type="ECO:0000256" key="1">
    <source>
        <dbReference type="SAM" id="Phobius"/>
    </source>
</evidence>
<keyword evidence="1" id="KW-1133">Transmembrane helix</keyword>
<dbReference type="OrthoDB" id="4966979at2"/>
<evidence type="ECO:0000313" key="3">
    <source>
        <dbReference type="Proteomes" id="UP000215374"/>
    </source>
</evidence>
<feature type="transmembrane region" description="Helical" evidence="1">
    <location>
        <begin position="201"/>
        <end position="224"/>
    </location>
</feature>
<reference evidence="2 3" key="1">
    <citation type="submission" date="2017-06" db="EMBL/GenBank/DDBJ databases">
        <authorList>
            <consortium name="Pathogen Informatics"/>
        </authorList>
    </citation>
    <scope>NUCLEOTIDE SEQUENCE [LARGE SCALE GENOMIC DNA]</scope>
    <source>
        <strain evidence="2 3">NCTC13015</strain>
    </source>
</reference>
<keyword evidence="1" id="KW-0472">Membrane</keyword>